<dbReference type="EMBL" id="CP030032">
    <property type="protein sequence ID" value="AWV90180.1"/>
    <property type="molecule type" value="Genomic_DNA"/>
</dbReference>
<dbReference type="OrthoDB" id="6120708at2"/>
<dbReference type="KEGG" id="bsed:DN745_12890"/>
<keyword evidence="2" id="KW-1185">Reference proteome</keyword>
<evidence type="ECO:0000313" key="1">
    <source>
        <dbReference type="EMBL" id="AWV90180.1"/>
    </source>
</evidence>
<evidence type="ECO:0000313" key="2">
    <source>
        <dbReference type="Proteomes" id="UP000249799"/>
    </source>
</evidence>
<name>A0A2Z4FMW7_9DELT</name>
<dbReference type="AlphaFoldDB" id="A0A2Z4FMW7"/>
<sequence length="352" mass="39973">MAVRTKLNFYEVAKCGYYAADEHLFADVAALLGDLEKFVHIQGRELHETKLFSATEGASPILPVYCLYARPFGEHGDYLVVTWNQTPENDGRVPSVDPSAPTGSAQVDFTDLPRGNIPGYASYYWFIPSQNIFGIFRFGSRVKNGHPGLQKYLSEYLRKEAGFVQRAQNHQDEVAIDGYRARPGDELRQGVTPRFESAPLRGFSQLKFLRENRARIFRVIRKSEVNWEVEVERAVWKRGLDFLVGRDGQEVQALSSEAAGRKYRLEFDLSPSEAEFEAMVENFEQGARGDFENLGFVLSGESAKTYWLSDALLKAEMELDLRRIDDEIVEFDSLQEAISAARMDLIEKLLSE</sequence>
<protein>
    <submittedName>
        <fullName evidence="1">Uncharacterized protein</fullName>
    </submittedName>
</protein>
<reference evidence="1 2" key="1">
    <citation type="submission" date="2018-06" db="EMBL/GenBank/DDBJ databases">
        <title>Lujinxingia sediminis gen. nov. sp. nov., a new facultative anaerobic member of the class Deltaproteobacteria, and proposal of Lujinxingaceae fam. nov.</title>
        <authorList>
            <person name="Guo L.-Y."/>
            <person name="Li C.-M."/>
            <person name="Wang S."/>
            <person name="Du Z.-J."/>
        </authorList>
    </citation>
    <scope>NUCLEOTIDE SEQUENCE [LARGE SCALE GENOMIC DNA]</scope>
    <source>
        <strain evidence="1 2">FA350</strain>
    </source>
</reference>
<dbReference type="RefSeq" id="WP_111335420.1">
    <property type="nucleotide sequence ID" value="NZ_CP030032.1"/>
</dbReference>
<gene>
    <name evidence="1" type="ORF">DN745_12890</name>
</gene>
<organism evidence="1 2">
    <name type="scientific">Bradymonas sediminis</name>
    <dbReference type="NCBI Taxonomy" id="1548548"/>
    <lineage>
        <taxon>Bacteria</taxon>
        <taxon>Deltaproteobacteria</taxon>
        <taxon>Bradymonadales</taxon>
        <taxon>Bradymonadaceae</taxon>
        <taxon>Bradymonas</taxon>
    </lineage>
</organism>
<accession>A0A2Z4FMW7</accession>
<proteinExistence type="predicted"/>
<dbReference type="Proteomes" id="UP000249799">
    <property type="component" value="Chromosome"/>
</dbReference>